<protein>
    <submittedName>
        <fullName evidence="1">Uncharacterized protein</fullName>
    </submittedName>
</protein>
<dbReference type="AlphaFoldDB" id="A0A318KV75"/>
<evidence type="ECO:0000313" key="1">
    <source>
        <dbReference type="EMBL" id="PXX79615.1"/>
    </source>
</evidence>
<accession>A0A318KV75</accession>
<dbReference type="Proteomes" id="UP000247612">
    <property type="component" value="Unassembled WGS sequence"/>
</dbReference>
<name>A0A318KV75_9FIRM</name>
<proteinExistence type="predicted"/>
<gene>
    <name evidence="1" type="ORF">DES51_10587</name>
</gene>
<keyword evidence="2" id="KW-1185">Reference proteome</keyword>
<sequence>MLIKVRTKKLALTVPVPNWLLLNPFCTSYVLRRVNQEQVAVPVISSHQMQAFGRLIHDIKRTHGSLTLLEVEAADGTYVEIRL</sequence>
<evidence type="ECO:0000313" key="2">
    <source>
        <dbReference type="Proteomes" id="UP000247612"/>
    </source>
</evidence>
<dbReference type="RefSeq" id="WP_022936986.1">
    <property type="nucleotide sequence ID" value="NZ_CABKRQ010000002.1"/>
</dbReference>
<reference evidence="1 2" key="1">
    <citation type="submission" date="2018-05" db="EMBL/GenBank/DDBJ databases">
        <title>Genomic Encyclopedia of Type Strains, Phase IV (KMG-IV): sequencing the most valuable type-strain genomes for metagenomic binning, comparative biology and taxonomic classification.</title>
        <authorList>
            <person name="Goeker M."/>
        </authorList>
    </citation>
    <scope>NUCLEOTIDE SEQUENCE [LARGE SCALE GENOMIC DNA]</scope>
    <source>
        <strain evidence="1 2">JC118</strain>
    </source>
</reference>
<dbReference type="EMBL" id="QJKH01000005">
    <property type="protein sequence ID" value="PXX79615.1"/>
    <property type="molecule type" value="Genomic_DNA"/>
</dbReference>
<organism evidence="1 2">
    <name type="scientific">Dielma fastidiosa</name>
    <dbReference type="NCBI Taxonomy" id="1034346"/>
    <lineage>
        <taxon>Bacteria</taxon>
        <taxon>Bacillati</taxon>
        <taxon>Bacillota</taxon>
        <taxon>Erysipelotrichia</taxon>
        <taxon>Erysipelotrichales</taxon>
        <taxon>Erysipelotrichaceae</taxon>
        <taxon>Dielma</taxon>
    </lineage>
</organism>
<comment type="caution">
    <text evidence="1">The sequence shown here is derived from an EMBL/GenBank/DDBJ whole genome shotgun (WGS) entry which is preliminary data.</text>
</comment>